<feature type="compositionally biased region" description="Acidic residues" evidence="1">
    <location>
        <begin position="128"/>
        <end position="137"/>
    </location>
</feature>
<dbReference type="PANTHER" id="PTHR28014">
    <property type="entry name" value="NEGATIVE REGULATOR OF RAS-CAMP PATHWAY"/>
    <property type="match status" value="1"/>
</dbReference>
<dbReference type="GO" id="GO:0006808">
    <property type="term" value="P:regulation of nitrogen utilization"/>
    <property type="evidence" value="ECO:0007669"/>
    <property type="project" value="TreeGrafter"/>
</dbReference>
<comment type="caution">
    <text evidence="3">The sequence shown here is derived from an EMBL/GenBank/DDBJ whole genome shotgun (WGS) entry which is preliminary data.</text>
</comment>
<evidence type="ECO:0000313" key="4">
    <source>
        <dbReference type="Proteomes" id="UP000027586"/>
    </source>
</evidence>
<keyword evidence="4" id="KW-1185">Reference proteome</keyword>
<feature type="domain" description="Nitrogen regulatory protein areA GATA-like" evidence="2">
    <location>
        <begin position="27"/>
        <end position="54"/>
    </location>
</feature>
<dbReference type="STRING" id="1263082.A0A068RV82"/>
<feature type="region of interest" description="Disordered" evidence="1">
    <location>
        <begin position="101"/>
        <end position="139"/>
    </location>
</feature>
<feature type="region of interest" description="Disordered" evidence="1">
    <location>
        <begin position="201"/>
        <end position="220"/>
    </location>
</feature>
<proteinExistence type="predicted"/>
<dbReference type="InterPro" id="IPR053043">
    <property type="entry name" value="Ras-cAMP_regulatory"/>
</dbReference>
<gene>
    <name evidence="3" type="ORF">LCOR_05240.1</name>
</gene>
<dbReference type="GO" id="GO:0005737">
    <property type="term" value="C:cytoplasm"/>
    <property type="evidence" value="ECO:0007669"/>
    <property type="project" value="TreeGrafter"/>
</dbReference>
<feature type="compositionally biased region" description="Polar residues" evidence="1">
    <location>
        <begin position="208"/>
        <end position="219"/>
    </location>
</feature>
<accession>A0A068RV82</accession>
<dbReference type="OrthoDB" id="515401at2759"/>
<dbReference type="GO" id="GO:0031930">
    <property type="term" value="P:mitochondria-nucleus signaling pathway"/>
    <property type="evidence" value="ECO:0007669"/>
    <property type="project" value="TreeGrafter"/>
</dbReference>
<dbReference type="Pfam" id="PF08550">
    <property type="entry name" value="GATA_AreA"/>
    <property type="match status" value="1"/>
</dbReference>
<dbReference type="PANTHER" id="PTHR28014:SF1">
    <property type="entry name" value="NEGATIVE REGULATOR OF RAS-CAMP PATHWAY"/>
    <property type="match status" value="1"/>
</dbReference>
<dbReference type="Proteomes" id="UP000027586">
    <property type="component" value="Unassembled WGS sequence"/>
</dbReference>
<evidence type="ECO:0000259" key="2">
    <source>
        <dbReference type="Pfam" id="PF08550"/>
    </source>
</evidence>
<protein>
    <recommendedName>
        <fullName evidence="2">Nitrogen regulatory protein areA GATA-like domain-containing protein</fullName>
    </recommendedName>
</protein>
<dbReference type="VEuPathDB" id="FungiDB:LCOR_05240.1"/>
<dbReference type="EMBL" id="CBTN010000020">
    <property type="protein sequence ID" value="CDH53939.1"/>
    <property type="molecule type" value="Genomic_DNA"/>
</dbReference>
<dbReference type="InterPro" id="IPR013860">
    <property type="entry name" value="AreA_GATA"/>
</dbReference>
<dbReference type="AlphaFoldDB" id="A0A068RV82"/>
<evidence type="ECO:0000313" key="3">
    <source>
        <dbReference type="EMBL" id="CDH53939.1"/>
    </source>
</evidence>
<evidence type="ECO:0000256" key="1">
    <source>
        <dbReference type="SAM" id="MobiDB-lite"/>
    </source>
</evidence>
<dbReference type="GO" id="GO:0000122">
    <property type="term" value="P:negative regulation of transcription by RNA polymerase II"/>
    <property type="evidence" value="ECO:0007669"/>
    <property type="project" value="TreeGrafter"/>
</dbReference>
<organism evidence="3 4">
    <name type="scientific">Lichtheimia corymbifera JMRC:FSU:9682</name>
    <dbReference type="NCBI Taxonomy" id="1263082"/>
    <lineage>
        <taxon>Eukaryota</taxon>
        <taxon>Fungi</taxon>
        <taxon>Fungi incertae sedis</taxon>
        <taxon>Mucoromycota</taxon>
        <taxon>Mucoromycotina</taxon>
        <taxon>Mucoromycetes</taxon>
        <taxon>Mucorales</taxon>
        <taxon>Lichtheimiaceae</taxon>
        <taxon>Lichtheimia</taxon>
    </lineage>
</organism>
<sequence length="242" mass="27594">MDMHILISNMHSTRRLPWNNLEELSSLWVVFTKCKRQLRNGFRLENLTWRLWYRQAVMRKQTAPAISNEPDMAASPVASTQLTRSRSLPNLSMHHYAKQTRTPMFHDKPAPPQPTFSNNTTNKFYIDNDADDDDDDTVSSSIDNSCYWASTTCSSTPSSIMSMEDDSSILFTKQDVKPLSSCGTTNTTKPTSLLSLMLHQQKQQQQQHEPSNKGSSSVVDHSLRRCSNRFGRLNEWFASANV</sequence>
<reference evidence="3" key="1">
    <citation type="submission" date="2013-08" db="EMBL/GenBank/DDBJ databases">
        <title>Gene expansion shapes genome architecture in the human pathogen Lichtheimia corymbifera: an evolutionary genomics analysis in the ancient terrestrial Mucorales (Mucoromycotina).</title>
        <authorList>
            <person name="Schwartze V.U."/>
            <person name="Winter S."/>
            <person name="Shelest E."/>
            <person name="Marcet-Houben M."/>
            <person name="Horn F."/>
            <person name="Wehner S."/>
            <person name="Hoffmann K."/>
            <person name="Riege K."/>
            <person name="Sammeth M."/>
            <person name="Nowrousian M."/>
            <person name="Valiante V."/>
            <person name="Linde J."/>
            <person name="Jacobsen I.D."/>
            <person name="Marz M."/>
            <person name="Brakhage A.A."/>
            <person name="Gabaldon T."/>
            <person name="Bocker S."/>
            <person name="Voigt K."/>
        </authorList>
    </citation>
    <scope>NUCLEOTIDE SEQUENCE [LARGE SCALE GENOMIC DNA]</scope>
    <source>
        <strain evidence="3">FSU 9682</strain>
    </source>
</reference>
<name>A0A068RV82_9FUNG</name>